<sequence length="833" mass="87652">MKNWLLGLKLAGRELRGGTRGLRVVLACLALGVAAIAAVGSLRAGIQAGMQADGARILGGDFEIRGGYQPVPQDVIAWATARGARPSHVLMTRAMLIAPSGERTLVELKLVDDAYPLYGALALEPAGNIAPGTLAVEPAVMERLGLQLGQEMRVGEARLRLAAVIAEEPDKVASPTIFGPRAMMSLADLPASGLAQPGSLINHEIRFRLPPGADAAAFTRDLRAAFPGAPWRLRLASQAEPGVNRFLDRAASFLTLAGLTALLVGGIGVATGVRAWLDSRARTIATLRCMGAPAGLIFATYLWQMLALAVLGIVIGLVAGWGLTALAAWALSGVLPVPPSLRPYPEPLLLASLYGLLTALTFSLWPLGRAREVPGAALFREGASLEAKGWPRWWLVALNLALVAALVWLVVATAEQRAFALWFCLGAAAALALFRASGWALMRGVTALPRPRTAAWRMGLANLHRPGAPTPIMVIALGIGLTTLAAIGQIQGNLRAAISDEMPAAAPNFFFIDIQPSQVEQFEGLVRREPSVTEIRRVPSLRARIVSVNGVPADQVRATPETAWALNGDRGLTYTGPMPANTRLVEGEWWAPDYRGTPLVSFDAVVARGWGLGVGGTVVVNVLGRDVTLQVANLRQVDWRGLGLNFTMVASPGLLEAAPHTHIATVRNDPARDVSLLRTVTDALPNVSGVRVRDALEAVAGLLGRLGGALTAVGSVTLLAGMLVLGGAVAAGQRRRVREAVVLKTVGATRAQIRHAFLVEFGVLGVVAGLLAALAGTAAAWGVVRFVMRQDWVFLPGVLGTTVLLCLGLTLAFGYAGTALALRVKPAPLLRNE</sequence>
<comment type="subcellular location">
    <subcellularLocation>
        <location evidence="1">Cell membrane</location>
        <topology evidence="1">Multi-pass membrane protein</topology>
    </subcellularLocation>
</comment>
<keyword evidence="5 6" id="KW-0472">Membrane</keyword>
<dbReference type="Pfam" id="PF12704">
    <property type="entry name" value="MacB_PCD"/>
    <property type="match status" value="1"/>
</dbReference>
<dbReference type="EMBL" id="SACL01000001">
    <property type="protein sequence ID" value="RVT98942.1"/>
    <property type="molecule type" value="Genomic_DNA"/>
</dbReference>
<feature type="transmembrane region" description="Helical" evidence="6">
    <location>
        <begin position="757"/>
        <end position="781"/>
    </location>
</feature>
<feature type="transmembrane region" description="Helical" evidence="6">
    <location>
        <begin position="419"/>
        <end position="442"/>
    </location>
</feature>
<dbReference type="OrthoDB" id="9775544at2"/>
<dbReference type="PANTHER" id="PTHR30287">
    <property type="entry name" value="MEMBRANE COMPONENT OF PREDICTED ABC SUPERFAMILY METABOLITE UPTAKE TRANSPORTER"/>
    <property type="match status" value="1"/>
</dbReference>
<keyword evidence="3 6" id="KW-0812">Transmembrane</keyword>
<keyword evidence="10" id="KW-1185">Reference proteome</keyword>
<evidence type="ECO:0000259" key="7">
    <source>
        <dbReference type="Pfam" id="PF02687"/>
    </source>
</evidence>
<dbReference type="InterPro" id="IPR025857">
    <property type="entry name" value="MacB_PCD"/>
</dbReference>
<name>A0A437MMT9_9PROT</name>
<feature type="transmembrane region" description="Helical" evidence="6">
    <location>
        <begin position="793"/>
        <end position="822"/>
    </location>
</feature>
<feature type="domain" description="ABC3 transporter permease C-terminal" evidence="7">
    <location>
        <begin position="257"/>
        <end position="371"/>
    </location>
</feature>
<evidence type="ECO:0000256" key="4">
    <source>
        <dbReference type="ARBA" id="ARBA00022989"/>
    </source>
</evidence>
<gene>
    <name evidence="9" type="ORF">EOD42_02190</name>
</gene>
<evidence type="ECO:0000256" key="3">
    <source>
        <dbReference type="ARBA" id="ARBA00022692"/>
    </source>
</evidence>
<evidence type="ECO:0000256" key="6">
    <source>
        <dbReference type="SAM" id="Phobius"/>
    </source>
</evidence>
<organism evidence="9 10">
    <name type="scientific">Rhodovarius crocodyli</name>
    <dbReference type="NCBI Taxonomy" id="1979269"/>
    <lineage>
        <taxon>Bacteria</taxon>
        <taxon>Pseudomonadati</taxon>
        <taxon>Pseudomonadota</taxon>
        <taxon>Alphaproteobacteria</taxon>
        <taxon>Acetobacterales</taxon>
        <taxon>Roseomonadaceae</taxon>
        <taxon>Rhodovarius</taxon>
    </lineage>
</organism>
<dbReference type="AlphaFoldDB" id="A0A437MMT9"/>
<dbReference type="InterPro" id="IPR003838">
    <property type="entry name" value="ABC3_permease_C"/>
</dbReference>
<dbReference type="RefSeq" id="WP_127785480.1">
    <property type="nucleotide sequence ID" value="NZ_SACL01000001.1"/>
</dbReference>
<feature type="domain" description="ABC3 transporter permease C-terminal" evidence="7">
    <location>
        <begin position="713"/>
        <end position="823"/>
    </location>
</feature>
<evidence type="ECO:0000256" key="2">
    <source>
        <dbReference type="ARBA" id="ARBA00022475"/>
    </source>
</evidence>
<dbReference type="PANTHER" id="PTHR30287:SF1">
    <property type="entry name" value="INNER MEMBRANE PROTEIN"/>
    <property type="match status" value="1"/>
</dbReference>
<dbReference type="GO" id="GO:0005886">
    <property type="term" value="C:plasma membrane"/>
    <property type="evidence" value="ECO:0007669"/>
    <property type="project" value="UniProtKB-SubCell"/>
</dbReference>
<evidence type="ECO:0000256" key="5">
    <source>
        <dbReference type="ARBA" id="ARBA00023136"/>
    </source>
</evidence>
<evidence type="ECO:0000256" key="1">
    <source>
        <dbReference type="ARBA" id="ARBA00004651"/>
    </source>
</evidence>
<proteinExistence type="predicted"/>
<feature type="transmembrane region" description="Helical" evidence="6">
    <location>
        <begin position="309"/>
        <end position="335"/>
    </location>
</feature>
<comment type="caution">
    <text evidence="9">The sequence shown here is derived from an EMBL/GenBank/DDBJ whole genome shotgun (WGS) entry which is preliminary data.</text>
</comment>
<feature type="transmembrane region" description="Helical" evidence="6">
    <location>
        <begin position="253"/>
        <end position="273"/>
    </location>
</feature>
<evidence type="ECO:0000259" key="8">
    <source>
        <dbReference type="Pfam" id="PF12704"/>
    </source>
</evidence>
<keyword evidence="2" id="KW-1003">Cell membrane</keyword>
<accession>A0A437MMT9</accession>
<feature type="domain" description="MacB-like periplasmic core" evidence="8">
    <location>
        <begin position="27"/>
        <end position="224"/>
    </location>
</feature>
<feature type="transmembrane region" description="Helical" evidence="6">
    <location>
        <begin position="393"/>
        <end position="412"/>
    </location>
</feature>
<dbReference type="Proteomes" id="UP000282957">
    <property type="component" value="Unassembled WGS sequence"/>
</dbReference>
<keyword evidence="4 6" id="KW-1133">Transmembrane helix</keyword>
<protein>
    <submittedName>
        <fullName evidence="9">FtsX-like permease family protein</fullName>
    </submittedName>
</protein>
<reference evidence="9 10" key="1">
    <citation type="submission" date="2019-01" db="EMBL/GenBank/DDBJ databases">
        <authorList>
            <person name="Chen W.-M."/>
        </authorList>
    </citation>
    <scope>NUCLEOTIDE SEQUENCE [LARGE SCALE GENOMIC DNA]</scope>
    <source>
        <strain evidence="9 10">CCP-6</strain>
    </source>
</reference>
<evidence type="ECO:0000313" key="9">
    <source>
        <dbReference type="EMBL" id="RVT98942.1"/>
    </source>
</evidence>
<evidence type="ECO:0000313" key="10">
    <source>
        <dbReference type="Proteomes" id="UP000282957"/>
    </source>
</evidence>
<dbReference type="Pfam" id="PF02687">
    <property type="entry name" value="FtsX"/>
    <property type="match status" value="2"/>
</dbReference>
<feature type="transmembrane region" description="Helical" evidence="6">
    <location>
        <begin position="347"/>
        <end position="365"/>
    </location>
</feature>
<feature type="transmembrane region" description="Helical" evidence="6">
    <location>
        <begin position="285"/>
        <end position="303"/>
    </location>
</feature>
<dbReference type="InterPro" id="IPR038766">
    <property type="entry name" value="Membrane_comp_ABC_pdt"/>
</dbReference>
<feature type="transmembrane region" description="Helical" evidence="6">
    <location>
        <begin position="21"/>
        <end position="42"/>
    </location>
</feature>